<organism evidence="3 4">
    <name type="scientific">Dreissena polymorpha</name>
    <name type="common">Zebra mussel</name>
    <name type="synonym">Mytilus polymorpha</name>
    <dbReference type="NCBI Taxonomy" id="45954"/>
    <lineage>
        <taxon>Eukaryota</taxon>
        <taxon>Metazoa</taxon>
        <taxon>Spiralia</taxon>
        <taxon>Lophotrochozoa</taxon>
        <taxon>Mollusca</taxon>
        <taxon>Bivalvia</taxon>
        <taxon>Autobranchia</taxon>
        <taxon>Heteroconchia</taxon>
        <taxon>Euheterodonta</taxon>
        <taxon>Imparidentia</taxon>
        <taxon>Neoheterodontei</taxon>
        <taxon>Myida</taxon>
        <taxon>Dreissenoidea</taxon>
        <taxon>Dreissenidae</taxon>
        <taxon>Dreissena</taxon>
    </lineage>
</organism>
<reference evidence="3" key="1">
    <citation type="journal article" date="2019" name="bioRxiv">
        <title>The Genome of the Zebra Mussel, Dreissena polymorpha: A Resource for Invasive Species Research.</title>
        <authorList>
            <person name="McCartney M.A."/>
            <person name="Auch B."/>
            <person name="Kono T."/>
            <person name="Mallez S."/>
            <person name="Zhang Y."/>
            <person name="Obille A."/>
            <person name="Becker A."/>
            <person name="Abrahante J.E."/>
            <person name="Garbe J."/>
            <person name="Badalamenti J.P."/>
            <person name="Herman A."/>
            <person name="Mangelson H."/>
            <person name="Liachko I."/>
            <person name="Sullivan S."/>
            <person name="Sone E.D."/>
            <person name="Koren S."/>
            <person name="Silverstein K.A.T."/>
            <person name="Beckman K.B."/>
            <person name="Gohl D.M."/>
        </authorList>
    </citation>
    <scope>NUCLEOTIDE SEQUENCE</scope>
    <source>
        <strain evidence="3">Duluth1</strain>
        <tissue evidence="3">Whole animal</tissue>
    </source>
</reference>
<keyword evidence="4" id="KW-1185">Reference proteome</keyword>
<feature type="region of interest" description="Disordered" evidence="1">
    <location>
        <begin position="217"/>
        <end position="248"/>
    </location>
</feature>
<evidence type="ECO:0000256" key="2">
    <source>
        <dbReference type="SAM" id="SignalP"/>
    </source>
</evidence>
<feature type="compositionally biased region" description="Basic and acidic residues" evidence="1">
    <location>
        <begin position="232"/>
        <end position="248"/>
    </location>
</feature>
<evidence type="ECO:0000313" key="3">
    <source>
        <dbReference type="EMBL" id="KAH3892822.1"/>
    </source>
</evidence>
<dbReference type="EMBL" id="JAIWYP010000001">
    <property type="protein sequence ID" value="KAH3892822.1"/>
    <property type="molecule type" value="Genomic_DNA"/>
</dbReference>
<feature type="region of interest" description="Disordered" evidence="1">
    <location>
        <begin position="260"/>
        <end position="286"/>
    </location>
</feature>
<evidence type="ECO:0000313" key="4">
    <source>
        <dbReference type="Proteomes" id="UP000828390"/>
    </source>
</evidence>
<proteinExistence type="predicted"/>
<reference evidence="3" key="2">
    <citation type="submission" date="2020-11" db="EMBL/GenBank/DDBJ databases">
        <authorList>
            <person name="McCartney M.A."/>
            <person name="Auch B."/>
            <person name="Kono T."/>
            <person name="Mallez S."/>
            <person name="Becker A."/>
            <person name="Gohl D.M."/>
            <person name="Silverstein K.A.T."/>
            <person name="Koren S."/>
            <person name="Bechman K.B."/>
            <person name="Herman A."/>
            <person name="Abrahante J.E."/>
            <person name="Garbe J."/>
        </authorList>
    </citation>
    <scope>NUCLEOTIDE SEQUENCE</scope>
    <source>
        <strain evidence="3">Duluth1</strain>
        <tissue evidence="3">Whole animal</tissue>
    </source>
</reference>
<dbReference type="AlphaFoldDB" id="A0A9D4NAL0"/>
<evidence type="ECO:0000256" key="1">
    <source>
        <dbReference type="SAM" id="MobiDB-lite"/>
    </source>
</evidence>
<feature type="signal peptide" evidence="2">
    <location>
        <begin position="1"/>
        <end position="21"/>
    </location>
</feature>
<dbReference type="Proteomes" id="UP000828390">
    <property type="component" value="Unassembled WGS sequence"/>
</dbReference>
<accession>A0A9D4NAL0</accession>
<sequence length="286" mass="32166">MGKQLLIIIYICMHVACSVDGESNDIQRPEDQSFNYARNGEDQQTYMSPIGGPDRFKFYYIGLGKRSGKNLSNDPVDNPGDATINKLVSISQSPGSLFDAGEISKQNGPGLTNDRLNKTMFDRRMLSTGNTYDKRDPELFTEDLYPIQSGKQLFETYMDSALDQMQRWAEETSQNGEILDEISAVEMAKQFNNDTVNDEQPASEIKTQSLDLSIASPDIYKSSNPLDNDGDSIDKAESKDDPKEEPWWAADKLYKFKEPKSTKWSPRGMSQPHVNPALFFTGLGRK</sequence>
<name>A0A9D4NAL0_DREPO</name>
<gene>
    <name evidence="3" type="ORF">DPMN_016952</name>
</gene>
<protein>
    <submittedName>
        <fullName evidence="3">Uncharacterized protein</fullName>
    </submittedName>
</protein>
<comment type="caution">
    <text evidence="3">The sequence shown here is derived from an EMBL/GenBank/DDBJ whole genome shotgun (WGS) entry which is preliminary data.</text>
</comment>
<keyword evidence="2" id="KW-0732">Signal</keyword>
<feature type="chain" id="PRO_5038498408" evidence="2">
    <location>
        <begin position="22"/>
        <end position="286"/>
    </location>
</feature>